<dbReference type="EMBL" id="CP092625">
    <property type="protein sequence ID" value="UMM39721.1"/>
    <property type="molecule type" value="Genomic_DNA"/>
</dbReference>
<dbReference type="PROSITE" id="PS51257">
    <property type="entry name" value="PROKAR_LIPOPROTEIN"/>
    <property type="match status" value="1"/>
</dbReference>
<protein>
    <submittedName>
        <fullName evidence="4">Uncharacterized protein</fullName>
    </submittedName>
</protein>
<feature type="transmembrane region" description="Helical" evidence="2">
    <location>
        <begin position="299"/>
        <end position="326"/>
    </location>
</feature>
<evidence type="ECO:0000256" key="3">
    <source>
        <dbReference type="SAM" id="SignalP"/>
    </source>
</evidence>
<reference evidence="4 5" key="1">
    <citation type="submission" date="2022-04" db="EMBL/GenBank/DDBJ databases">
        <title>Chromosome-level reference genomes for two strains of Caenorhabditis briggsae: an improved platform for comparative genomics.</title>
        <authorList>
            <person name="Stevens L."/>
            <person name="Andersen E."/>
        </authorList>
    </citation>
    <scope>NUCLEOTIDE SEQUENCE [LARGE SCALE GENOMIC DNA]</scope>
    <source>
        <strain evidence="4">VX34</strain>
        <tissue evidence="4">Whole-organism</tissue>
    </source>
</reference>
<dbReference type="AlphaFoldDB" id="A0AAE9F7C9"/>
<evidence type="ECO:0000256" key="1">
    <source>
        <dbReference type="SAM" id="MobiDB-lite"/>
    </source>
</evidence>
<accession>A0AAE9F7C9</accession>
<feature type="transmembrane region" description="Helical" evidence="2">
    <location>
        <begin position="43"/>
        <end position="66"/>
    </location>
</feature>
<feature type="region of interest" description="Disordered" evidence="1">
    <location>
        <begin position="405"/>
        <end position="425"/>
    </location>
</feature>
<sequence length="425" mass="49215">MIYKFALILWIVTTLAVSACVSTKCKKTGTLTECLTRIKFDLITIGFFFFVLSMLICFLLTCILVARQWRSRRIRAQTMIEDARNFNSDFFSDLNGMGRHDVYLVNEEEDFNQLERGVADRENHGGPKQDMADKQEMATKKKDPVHRRRPYVLISKEKVKELVELAAIVKIVYPESVLLTINDYDIVNISQSYAIENMRIYGPSNDRTIRKLRKLVKAIRKAGLDEDIDDIEDAGTSQDHHDVDMDQIEKEKQEKLKKIVLDSGFKNDHFQLDTKYKTYLAWKQPLRHSILRNKMGYKLALSIFNMLAIGFFLFFLFACILSIWILRPKIVGALRKAQVPESQPILVEEEDEDNAEEMGTVRAESDKVEVVLLPMDKKTKKTKSKDKTSEMNAFEMVVFNEAFDEEKKKEEEESSKNTTNISMEI</sequence>
<keyword evidence="2" id="KW-1133">Transmembrane helix</keyword>
<dbReference type="Proteomes" id="UP000829354">
    <property type="component" value="Chromosome X"/>
</dbReference>
<keyword evidence="3" id="KW-0732">Signal</keyword>
<proteinExistence type="predicted"/>
<feature type="signal peptide" evidence="3">
    <location>
        <begin position="1"/>
        <end position="16"/>
    </location>
</feature>
<evidence type="ECO:0000313" key="4">
    <source>
        <dbReference type="EMBL" id="UMM39721.1"/>
    </source>
</evidence>
<evidence type="ECO:0000256" key="2">
    <source>
        <dbReference type="SAM" id="Phobius"/>
    </source>
</evidence>
<feature type="region of interest" description="Disordered" evidence="1">
    <location>
        <begin position="119"/>
        <end position="141"/>
    </location>
</feature>
<keyword evidence="5" id="KW-1185">Reference proteome</keyword>
<gene>
    <name evidence="4" type="ORF">L5515_016650</name>
</gene>
<name>A0AAE9F7C9_CAEBR</name>
<feature type="chain" id="PRO_5041936494" evidence="3">
    <location>
        <begin position="17"/>
        <end position="425"/>
    </location>
</feature>
<organism evidence="4 5">
    <name type="scientific">Caenorhabditis briggsae</name>
    <dbReference type="NCBI Taxonomy" id="6238"/>
    <lineage>
        <taxon>Eukaryota</taxon>
        <taxon>Metazoa</taxon>
        <taxon>Ecdysozoa</taxon>
        <taxon>Nematoda</taxon>
        <taxon>Chromadorea</taxon>
        <taxon>Rhabditida</taxon>
        <taxon>Rhabditina</taxon>
        <taxon>Rhabditomorpha</taxon>
        <taxon>Rhabditoidea</taxon>
        <taxon>Rhabditidae</taxon>
        <taxon>Peloderinae</taxon>
        <taxon>Caenorhabditis</taxon>
    </lineage>
</organism>
<keyword evidence="2" id="KW-0472">Membrane</keyword>
<feature type="compositionally biased region" description="Basic and acidic residues" evidence="1">
    <location>
        <begin position="405"/>
        <end position="415"/>
    </location>
</feature>
<keyword evidence="2" id="KW-0812">Transmembrane</keyword>
<evidence type="ECO:0000313" key="5">
    <source>
        <dbReference type="Proteomes" id="UP000829354"/>
    </source>
</evidence>